<dbReference type="Proteomes" id="UP000294257">
    <property type="component" value="Unassembled WGS sequence"/>
</dbReference>
<organism evidence="3 4">
    <name type="scientific">Herbihabitans rhizosphaerae</name>
    <dbReference type="NCBI Taxonomy" id="1872711"/>
    <lineage>
        <taxon>Bacteria</taxon>
        <taxon>Bacillati</taxon>
        <taxon>Actinomycetota</taxon>
        <taxon>Actinomycetes</taxon>
        <taxon>Pseudonocardiales</taxon>
        <taxon>Pseudonocardiaceae</taxon>
        <taxon>Herbihabitans</taxon>
    </lineage>
</organism>
<accession>A0A4Q7KDI5</accession>
<dbReference type="RefSeq" id="WP_130348385.1">
    <property type="nucleotide sequence ID" value="NZ_SGWQ01000015.1"/>
</dbReference>
<dbReference type="OrthoDB" id="188274at2"/>
<evidence type="ECO:0000313" key="4">
    <source>
        <dbReference type="Proteomes" id="UP000294257"/>
    </source>
</evidence>
<evidence type="ECO:0000256" key="1">
    <source>
        <dbReference type="PROSITE-ProRule" id="PRU00325"/>
    </source>
</evidence>
<dbReference type="PANTHER" id="PTHR38133:SF1">
    <property type="entry name" value="SLR1429 PROTEIN"/>
    <property type="match status" value="1"/>
</dbReference>
<keyword evidence="1" id="KW-0863">Zinc-finger</keyword>
<evidence type="ECO:0000313" key="3">
    <source>
        <dbReference type="EMBL" id="RZS31247.1"/>
    </source>
</evidence>
<dbReference type="Pfam" id="PF04434">
    <property type="entry name" value="SWIM"/>
    <property type="match status" value="1"/>
</dbReference>
<name>A0A4Q7KDI5_9PSEU</name>
<proteinExistence type="predicted"/>
<keyword evidence="4" id="KW-1185">Reference proteome</keyword>
<dbReference type="AlphaFoldDB" id="A0A4Q7KDI5"/>
<feature type="domain" description="SWIM-type" evidence="2">
    <location>
        <begin position="125"/>
        <end position="160"/>
    </location>
</feature>
<dbReference type="PANTHER" id="PTHR38133">
    <property type="entry name" value="SLR1429 PROTEIN"/>
    <property type="match status" value="1"/>
</dbReference>
<dbReference type="EMBL" id="SGWQ01000015">
    <property type="protein sequence ID" value="RZS31247.1"/>
    <property type="molecule type" value="Genomic_DNA"/>
</dbReference>
<dbReference type="GO" id="GO:0008270">
    <property type="term" value="F:zinc ion binding"/>
    <property type="evidence" value="ECO:0007669"/>
    <property type="project" value="UniProtKB-KW"/>
</dbReference>
<gene>
    <name evidence="3" type="ORF">EV193_115126</name>
</gene>
<comment type="caution">
    <text evidence="3">The sequence shown here is derived from an EMBL/GenBank/DDBJ whole genome shotgun (WGS) entry which is preliminary data.</text>
</comment>
<evidence type="ECO:0000259" key="2">
    <source>
        <dbReference type="PROSITE" id="PS50966"/>
    </source>
</evidence>
<keyword evidence="1" id="KW-0862">Zinc</keyword>
<keyword evidence="1" id="KW-0479">Metal-binding</keyword>
<protein>
    <submittedName>
        <fullName evidence="3">Putative Zn finger protein</fullName>
    </submittedName>
</protein>
<sequence>MNTDRVKGFPAFPAGKRMNRRALSWWGQAWVQALEDTSLDLEQLRRGRKFATAGQVDTITVSPGRIAATVYDADDGPYATRVTLDELSDVEWERFLDQVAGRAGHIAALLDRDMPRDLVSAADDAGVRLLPGIGDLEPECDCAGWELPCKHAAALCYQVAWLMDADPFVLLLLRGRAESELLDELRSRNIAHAEPEVRVPGTPAAEAYAATPAALPAPPSTVDGSLAVPPFAAAPGVDPDGLRLLVSDAASRARALLAAGSLEPLDVRADAVRLAASDGDPVLRARLRPAVGEDFDVAVLAWRNGGAAGLSTWDTPWTPDGVERARAAAALADALSEVDSPPEFSRSDNWWTAGDVQLRYGRDRRWYPYRRADQGWLPAGSPDAEAGAVLADLIADSGDLS</sequence>
<dbReference type="InterPro" id="IPR007527">
    <property type="entry name" value="Znf_SWIM"/>
</dbReference>
<dbReference type="PROSITE" id="PS50966">
    <property type="entry name" value="ZF_SWIM"/>
    <property type="match status" value="1"/>
</dbReference>
<reference evidence="3 4" key="1">
    <citation type="submission" date="2019-02" db="EMBL/GenBank/DDBJ databases">
        <title>Genomic Encyclopedia of Type Strains, Phase IV (KMG-IV): sequencing the most valuable type-strain genomes for metagenomic binning, comparative biology and taxonomic classification.</title>
        <authorList>
            <person name="Goeker M."/>
        </authorList>
    </citation>
    <scope>NUCLEOTIDE SEQUENCE [LARGE SCALE GENOMIC DNA]</scope>
    <source>
        <strain evidence="3 4">DSM 101727</strain>
    </source>
</reference>